<dbReference type="PANTHER" id="PTHR13061:SF56">
    <property type="entry name" value="PROTEIN YRDA"/>
    <property type="match status" value="1"/>
</dbReference>
<organism evidence="1 2">
    <name type="scientific">Candidatus Thiodiazotropha taylori</name>
    <dbReference type="NCBI Taxonomy" id="2792791"/>
    <lineage>
        <taxon>Bacteria</taxon>
        <taxon>Pseudomonadati</taxon>
        <taxon>Pseudomonadota</taxon>
        <taxon>Gammaproteobacteria</taxon>
        <taxon>Chromatiales</taxon>
        <taxon>Sedimenticolaceae</taxon>
        <taxon>Candidatus Thiodiazotropha</taxon>
    </lineage>
</organism>
<evidence type="ECO:0000313" key="1">
    <source>
        <dbReference type="EMBL" id="MBT2989460.1"/>
    </source>
</evidence>
<name>A0A944MEC4_9GAMM</name>
<dbReference type="EMBL" id="JAHHGM010000009">
    <property type="protein sequence ID" value="MBT2989460.1"/>
    <property type="molecule type" value="Genomic_DNA"/>
</dbReference>
<sequence>MSKLRQFESHYPDIAEDAHIDDSARVIGDVSIASQASVWPMCVIRGDIHRIRIGARSNIQDGSVLHVSHDSFYNPGGSPLTVGEGVTVGHKVLLHGCEIADHCFIGMGSIILDGAVLEPATMLGAGTLVPQGKRLEGGYLWLGQPVRRVRKLSDLELERMAYTTNHYVELVERYRQQE</sequence>
<dbReference type="CDD" id="cd04645">
    <property type="entry name" value="LbH_gamma_CA_like"/>
    <property type="match status" value="1"/>
</dbReference>
<evidence type="ECO:0000313" key="2">
    <source>
        <dbReference type="Proteomes" id="UP000770889"/>
    </source>
</evidence>
<accession>A0A944MEC4</accession>
<protein>
    <submittedName>
        <fullName evidence="1">Gamma carbonic anhydrase family protein</fullName>
    </submittedName>
</protein>
<dbReference type="InterPro" id="IPR050484">
    <property type="entry name" value="Transf_Hexapept/Carb_Anhydrase"/>
</dbReference>
<dbReference type="InterPro" id="IPR047324">
    <property type="entry name" value="LbH_gamma_CA-like"/>
</dbReference>
<gene>
    <name evidence="1" type="ORF">KME65_10905</name>
</gene>
<dbReference type="Proteomes" id="UP000770889">
    <property type="component" value="Unassembled WGS sequence"/>
</dbReference>
<reference evidence="1 2" key="1">
    <citation type="submission" date="2021-05" db="EMBL/GenBank/DDBJ databases">
        <title>Genetic and Functional Diversity in Clade A Lucinid endosymbionts from the Bahamas.</title>
        <authorList>
            <person name="Giani N.M."/>
            <person name="Engel A.S."/>
            <person name="Campbell B.J."/>
        </authorList>
    </citation>
    <scope>NUCLEOTIDE SEQUENCE [LARGE SCALE GENOMIC DNA]</scope>
    <source>
        <strain evidence="1">LUC16012Gg_MoonRockCtena</strain>
    </source>
</reference>
<proteinExistence type="predicted"/>
<dbReference type="Gene3D" id="2.160.10.10">
    <property type="entry name" value="Hexapeptide repeat proteins"/>
    <property type="match status" value="1"/>
</dbReference>
<comment type="caution">
    <text evidence="1">The sequence shown here is derived from an EMBL/GenBank/DDBJ whole genome shotgun (WGS) entry which is preliminary data.</text>
</comment>
<dbReference type="SUPFAM" id="SSF51161">
    <property type="entry name" value="Trimeric LpxA-like enzymes"/>
    <property type="match status" value="1"/>
</dbReference>
<dbReference type="AlphaFoldDB" id="A0A944MEC4"/>
<dbReference type="PANTHER" id="PTHR13061">
    <property type="entry name" value="DYNACTIN SUBUNIT P25"/>
    <property type="match status" value="1"/>
</dbReference>
<dbReference type="InterPro" id="IPR011004">
    <property type="entry name" value="Trimer_LpxA-like_sf"/>
</dbReference>